<sequence>MMIHTPNEAEALRAEIAMLAARMIAEDGADYATAKRKAAKQLLGNRKIKGDVLPDNAQIEQEVREYNEIFFGDTQPQRLHHLRQLAAGLMEELARFHPYLVGAVLNGTAGNHTDIYLHLYTDNTKDVAIYLLNRDIQFEVSEHFNNRNESVETLSFLHENEGVHLVLHDHDAIRNGGGKSLERANLQALKALMQETAEQYSEHTGKKDLI</sequence>
<dbReference type="RefSeq" id="WP_212677759.1">
    <property type="nucleotide sequence ID" value="NZ_JAGSPK010000001.1"/>
</dbReference>
<name>A0ABS5GYW4_9BURK</name>
<organism evidence="1 2">
    <name type="scientific">Undibacterium rivi</name>
    <dbReference type="NCBI Taxonomy" id="2828729"/>
    <lineage>
        <taxon>Bacteria</taxon>
        <taxon>Pseudomonadati</taxon>
        <taxon>Pseudomonadota</taxon>
        <taxon>Betaproteobacteria</taxon>
        <taxon>Burkholderiales</taxon>
        <taxon>Oxalobacteraceae</taxon>
        <taxon>Undibacterium</taxon>
    </lineage>
</organism>
<proteinExistence type="predicted"/>
<accession>A0ABS5GYW4</accession>
<gene>
    <name evidence="1" type="ORF">KDM87_03530</name>
</gene>
<evidence type="ECO:0008006" key="3">
    <source>
        <dbReference type="Google" id="ProtNLM"/>
    </source>
</evidence>
<keyword evidence="2" id="KW-1185">Reference proteome</keyword>
<evidence type="ECO:0000313" key="2">
    <source>
        <dbReference type="Proteomes" id="UP000682982"/>
    </source>
</evidence>
<dbReference type="EMBL" id="JAGSPK010000001">
    <property type="protein sequence ID" value="MBR7791654.1"/>
    <property type="molecule type" value="Genomic_DNA"/>
</dbReference>
<comment type="caution">
    <text evidence="1">The sequence shown here is derived from an EMBL/GenBank/DDBJ whole genome shotgun (WGS) entry which is preliminary data.</text>
</comment>
<evidence type="ECO:0000313" key="1">
    <source>
        <dbReference type="EMBL" id="MBR7791654.1"/>
    </source>
</evidence>
<dbReference type="Proteomes" id="UP000682982">
    <property type="component" value="Unassembled WGS sequence"/>
</dbReference>
<reference evidence="1 2" key="1">
    <citation type="submission" date="2021-04" db="EMBL/GenBank/DDBJ databases">
        <title>novel species isolated from subtropical streams in China.</title>
        <authorList>
            <person name="Lu H."/>
        </authorList>
    </citation>
    <scope>NUCLEOTIDE SEQUENCE [LARGE SCALE GENOMIC DNA]</scope>
    <source>
        <strain evidence="1 2">FT147W</strain>
    </source>
</reference>
<protein>
    <recommendedName>
        <fullName evidence="3">Nucleotidyltransferase</fullName>
    </recommendedName>
</protein>